<evidence type="ECO:0000256" key="1">
    <source>
        <dbReference type="SAM" id="MobiDB-lite"/>
    </source>
</evidence>
<dbReference type="PANTHER" id="PTHR12243:SF67">
    <property type="entry name" value="COREPRESSOR OF PANGOLIN, ISOFORM A-RELATED"/>
    <property type="match status" value="1"/>
</dbReference>
<evidence type="ECO:0000313" key="4">
    <source>
        <dbReference type="Proteomes" id="UP000299102"/>
    </source>
</evidence>
<protein>
    <recommendedName>
        <fullName evidence="2">MADF domain-containing protein</fullName>
    </recommendedName>
</protein>
<feature type="region of interest" description="Disordered" evidence="1">
    <location>
        <begin position="138"/>
        <end position="161"/>
    </location>
</feature>
<name>A0A4C1VV95_EUMVA</name>
<organism evidence="3 4">
    <name type="scientific">Eumeta variegata</name>
    <name type="common">Bagworm moth</name>
    <name type="synonym">Eumeta japonica</name>
    <dbReference type="NCBI Taxonomy" id="151549"/>
    <lineage>
        <taxon>Eukaryota</taxon>
        <taxon>Metazoa</taxon>
        <taxon>Ecdysozoa</taxon>
        <taxon>Arthropoda</taxon>
        <taxon>Hexapoda</taxon>
        <taxon>Insecta</taxon>
        <taxon>Pterygota</taxon>
        <taxon>Neoptera</taxon>
        <taxon>Endopterygota</taxon>
        <taxon>Lepidoptera</taxon>
        <taxon>Glossata</taxon>
        <taxon>Ditrysia</taxon>
        <taxon>Tineoidea</taxon>
        <taxon>Psychidae</taxon>
        <taxon>Oiketicinae</taxon>
        <taxon>Eumeta</taxon>
    </lineage>
</organism>
<proteinExistence type="predicted"/>
<dbReference type="PANTHER" id="PTHR12243">
    <property type="entry name" value="MADF DOMAIN TRANSCRIPTION FACTOR"/>
    <property type="match status" value="1"/>
</dbReference>
<keyword evidence="4" id="KW-1185">Reference proteome</keyword>
<accession>A0A4C1VV95</accession>
<dbReference type="OrthoDB" id="1101576at2759"/>
<sequence>MAESKKKCRQYSVKYLKFDFLPSKADKRLPTCLLSNKVLSNDSMKPSKLEDYLRRCHPDKIADKCKDDWDKLRNAYINALKRRKNKKSGQAAVLVTPWKYEEQMSFLQPFIKSRPSTTNLMAPPDSPECLETLNLIENSPEPESPQSDHRPETPQSGTSSHATRFEDILSMKIPPWIINPFDETEVENVILQEELLELSTNEEPKVTFKTGYQKFWLQAEIPEKYP</sequence>
<evidence type="ECO:0000259" key="2">
    <source>
        <dbReference type="Pfam" id="PF10545"/>
    </source>
</evidence>
<dbReference type="GO" id="GO:0005667">
    <property type="term" value="C:transcription regulator complex"/>
    <property type="evidence" value="ECO:0007669"/>
    <property type="project" value="TreeGrafter"/>
</dbReference>
<dbReference type="EMBL" id="BGZK01000429">
    <property type="protein sequence ID" value="GBP43078.1"/>
    <property type="molecule type" value="Genomic_DNA"/>
</dbReference>
<dbReference type="AlphaFoldDB" id="A0A4C1VV95"/>
<dbReference type="InterPro" id="IPR039353">
    <property type="entry name" value="TF_Adf1"/>
</dbReference>
<dbReference type="Proteomes" id="UP000299102">
    <property type="component" value="Unassembled WGS sequence"/>
</dbReference>
<evidence type="ECO:0000313" key="3">
    <source>
        <dbReference type="EMBL" id="GBP43078.1"/>
    </source>
</evidence>
<feature type="domain" description="MADF" evidence="2">
    <location>
        <begin position="49"/>
        <end position="107"/>
    </location>
</feature>
<dbReference type="GO" id="GO:0005634">
    <property type="term" value="C:nucleus"/>
    <property type="evidence" value="ECO:0007669"/>
    <property type="project" value="TreeGrafter"/>
</dbReference>
<reference evidence="3 4" key="1">
    <citation type="journal article" date="2019" name="Commun. Biol.">
        <title>The bagworm genome reveals a unique fibroin gene that provides high tensile strength.</title>
        <authorList>
            <person name="Kono N."/>
            <person name="Nakamura H."/>
            <person name="Ohtoshi R."/>
            <person name="Tomita M."/>
            <person name="Numata K."/>
            <person name="Arakawa K."/>
        </authorList>
    </citation>
    <scope>NUCLEOTIDE SEQUENCE [LARGE SCALE GENOMIC DNA]</scope>
</reference>
<dbReference type="Pfam" id="PF10545">
    <property type="entry name" value="MADF_DNA_bdg"/>
    <property type="match status" value="1"/>
</dbReference>
<dbReference type="STRING" id="151549.A0A4C1VV95"/>
<comment type="caution">
    <text evidence="3">The sequence shown here is derived from an EMBL/GenBank/DDBJ whole genome shotgun (WGS) entry which is preliminary data.</text>
</comment>
<dbReference type="GO" id="GO:0006357">
    <property type="term" value="P:regulation of transcription by RNA polymerase II"/>
    <property type="evidence" value="ECO:0007669"/>
    <property type="project" value="TreeGrafter"/>
</dbReference>
<dbReference type="InterPro" id="IPR006578">
    <property type="entry name" value="MADF-dom"/>
</dbReference>
<gene>
    <name evidence="3" type="ORF">EVAR_96340_1</name>
</gene>